<feature type="region of interest" description="Disordered" evidence="1">
    <location>
        <begin position="495"/>
        <end position="530"/>
    </location>
</feature>
<proteinExistence type="predicted"/>
<protein>
    <submittedName>
        <fullName evidence="2">Uncharacterized protein</fullName>
    </submittedName>
</protein>
<feature type="region of interest" description="Disordered" evidence="1">
    <location>
        <begin position="462"/>
        <end position="482"/>
    </location>
</feature>
<comment type="caution">
    <text evidence="2">The sequence shown here is derived from an EMBL/GenBank/DDBJ whole genome shotgun (WGS) entry which is preliminary data.</text>
</comment>
<gene>
    <name evidence="2" type="ORF">AX774_g3194</name>
</gene>
<dbReference type="Proteomes" id="UP000188320">
    <property type="component" value="Unassembled WGS sequence"/>
</dbReference>
<feature type="compositionally biased region" description="Polar residues" evidence="1">
    <location>
        <begin position="160"/>
        <end position="173"/>
    </location>
</feature>
<evidence type="ECO:0000313" key="2">
    <source>
        <dbReference type="EMBL" id="OMH83297.1"/>
    </source>
</evidence>
<dbReference type="AlphaFoldDB" id="A0A1R1PQQ7"/>
<reference evidence="3" key="1">
    <citation type="submission" date="2017-01" db="EMBL/GenBank/DDBJ databases">
        <authorList>
            <person name="Wang Y."/>
            <person name="White M."/>
            <person name="Kvist S."/>
            <person name="Moncalvo J.-M."/>
        </authorList>
    </citation>
    <scope>NUCLEOTIDE SEQUENCE [LARGE SCALE GENOMIC DNA]</scope>
    <source>
        <strain evidence="3">COL-18-3</strain>
    </source>
</reference>
<sequence length="770" mass="86650">MSGKKDITASITEENLIETHEIYPKNQNLTSISTLLDVRKKSRSGESVSATKKGNGLSAIGKEKSIAPRLSEVSAVYVENIYDPDHRVSETTQFIKSKVKNRHEASIDSHTGYYEDSMKTMLSEYVIVERQKVFFNLDNSSAMHTAVNGKSSLETKQKTNIDAQGNISRTSGNIDPRSGASKSTSRGIGEHTDTTQKNSFISNQLTSLRHQINKLSFNSTNEFKNILYSSKTKIKKNKNHGESEVSNVGHNNIQRGAFESSASEAVPTSPKRVRDSYDVSLQNRSSNVFRHAPLNKKDKKNHNIRGLEISLPFDEGMQLCICCNQRFLKINMFMCKAGHTTCYSCLKILAKGPSKRHYEGKAPCPLFSICGDAFVLPKDSDSRNTSRDKALSQIGESKAEIVEVGQSEEISREKLHKKTRGATITTGTAFGNSGKYGFFSGGRIISDTRLDLITFLKESGNGEKNAASKENNTQANVKPKRRGFSVQNYIHFNYLSRNKEKDKNKERTKSTSTTKHNHAGSDVQLGKDNEHIPEDLKNDALADLLTDQNSSKKSYKKDEDFEKILSLLDELEKKNYSARESTCSSMFSVNDNRVLLNFNENVLSTFEGLNDPAKEFSVLQIQVDYEKLVRNYKFIHQKLRKSSMFSPRIGSMVGFGPGDELLDEGKRDQARMAGIRYRPSFAGRSVFSESLNVQDYVDNKTFRKIIANDIERKRRITINRSRSSYKAHDFSRSFSDSGSMPFGSIYGPLSKSEIDVYDFNYDYTYPIQDK</sequence>
<evidence type="ECO:0000256" key="1">
    <source>
        <dbReference type="SAM" id="MobiDB-lite"/>
    </source>
</evidence>
<feature type="compositionally biased region" description="Basic and acidic residues" evidence="1">
    <location>
        <begin position="497"/>
        <end position="509"/>
    </location>
</feature>
<evidence type="ECO:0000313" key="3">
    <source>
        <dbReference type="Proteomes" id="UP000188320"/>
    </source>
</evidence>
<feature type="region of interest" description="Disordered" evidence="1">
    <location>
        <begin position="148"/>
        <end position="202"/>
    </location>
</feature>
<dbReference type="EMBL" id="LSSK01000455">
    <property type="protein sequence ID" value="OMH83297.1"/>
    <property type="molecule type" value="Genomic_DNA"/>
</dbReference>
<keyword evidence="3" id="KW-1185">Reference proteome</keyword>
<name>A0A1R1PQQ7_ZANCU</name>
<accession>A0A1R1PQQ7</accession>
<organism evidence="2 3">
    <name type="scientific">Zancudomyces culisetae</name>
    <name type="common">Gut fungus</name>
    <name type="synonym">Smittium culisetae</name>
    <dbReference type="NCBI Taxonomy" id="1213189"/>
    <lineage>
        <taxon>Eukaryota</taxon>
        <taxon>Fungi</taxon>
        <taxon>Fungi incertae sedis</taxon>
        <taxon>Zoopagomycota</taxon>
        <taxon>Kickxellomycotina</taxon>
        <taxon>Harpellomycetes</taxon>
        <taxon>Harpellales</taxon>
        <taxon>Legeriomycetaceae</taxon>
        <taxon>Zancudomyces</taxon>
    </lineage>
</organism>